<feature type="transmembrane region" description="Helical" evidence="9">
    <location>
        <begin position="844"/>
        <end position="869"/>
    </location>
</feature>
<feature type="transmembrane region" description="Helical" evidence="9">
    <location>
        <begin position="388"/>
        <end position="410"/>
    </location>
</feature>
<dbReference type="SUPFAM" id="SSF55804">
    <property type="entry name" value="Phoshotransferase/anion transport protein"/>
    <property type="match status" value="1"/>
</dbReference>
<keyword evidence="14" id="KW-1185">Reference proteome</keyword>
<evidence type="ECO:0000313" key="13">
    <source>
        <dbReference type="EMBL" id="OWA51814.1"/>
    </source>
</evidence>
<accession>A0A9X6RL45</accession>
<dbReference type="InterPro" id="IPR003020">
    <property type="entry name" value="HCO3_transpt_euk"/>
</dbReference>
<feature type="transmembrane region" description="Helical" evidence="9">
    <location>
        <begin position="680"/>
        <end position="699"/>
    </location>
</feature>
<evidence type="ECO:0000256" key="1">
    <source>
        <dbReference type="ARBA" id="ARBA00004554"/>
    </source>
</evidence>
<reference evidence="14" key="1">
    <citation type="submission" date="2017-01" db="EMBL/GenBank/DDBJ databases">
        <title>Comparative genomics of anhydrobiosis in the tardigrade Hypsibius dujardini.</title>
        <authorList>
            <person name="Yoshida Y."/>
            <person name="Koutsovoulos G."/>
            <person name="Laetsch D."/>
            <person name="Stevens L."/>
            <person name="Kumar S."/>
            <person name="Horikawa D."/>
            <person name="Ishino K."/>
            <person name="Komine S."/>
            <person name="Tomita M."/>
            <person name="Blaxter M."/>
            <person name="Arakawa K."/>
        </authorList>
    </citation>
    <scope>NUCLEOTIDE SEQUENCE [LARGE SCALE GENOMIC DNA]</scope>
    <source>
        <strain evidence="14">Z151</strain>
    </source>
</reference>
<comment type="subcellular location">
    <subcellularLocation>
        <location evidence="1">Basolateral cell membrane</location>
        <topology evidence="1">Multi-pass membrane protein</topology>
    </subcellularLocation>
    <subcellularLocation>
        <location evidence="9">Membrane</location>
        <topology evidence="9">Multi-pass membrane protein</topology>
    </subcellularLocation>
</comment>
<organism evidence="13 14">
    <name type="scientific">Hypsibius exemplaris</name>
    <name type="common">Freshwater tardigrade</name>
    <dbReference type="NCBI Taxonomy" id="2072580"/>
    <lineage>
        <taxon>Eukaryota</taxon>
        <taxon>Metazoa</taxon>
        <taxon>Ecdysozoa</taxon>
        <taxon>Tardigrada</taxon>
        <taxon>Eutardigrada</taxon>
        <taxon>Parachela</taxon>
        <taxon>Hypsibioidea</taxon>
        <taxon>Hypsibiidae</taxon>
        <taxon>Hypsibius</taxon>
    </lineage>
</organism>
<dbReference type="GO" id="GO:0016323">
    <property type="term" value="C:basolateral plasma membrane"/>
    <property type="evidence" value="ECO:0007669"/>
    <property type="project" value="UniProtKB-SubCell"/>
</dbReference>
<dbReference type="Pfam" id="PF00955">
    <property type="entry name" value="HCO3_cotransp"/>
    <property type="match status" value="1"/>
</dbReference>
<dbReference type="Gene3D" id="1.10.287.570">
    <property type="entry name" value="Helical hairpin bin"/>
    <property type="match status" value="1"/>
</dbReference>
<comment type="caution">
    <text evidence="13">The sequence shown here is derived from an EMBL/GenBank/DDBJ whole genome shotgun (WGS) entry which is preliminary data.</text>
</comment>
<keyword evidence="8 9" id="KW-0472">Membrane</keyword>
<dbReference type="InterPro" id="IPR011531">
    <property type="entry name" value="HCO3_transpt-like_TM_dom"/>
</dbReference>
<name>A0A9X6RL45_HYPEX</name>
<dbReference type="Proteomes" id="UP000192578">
    <property type="component" value="Unassembled WGS sequence"/>
</dbReference>
<dbReference type="InterPro" id="IPR013769">
    <property type="entry name" value="Band3_cytoplasmic_dom"/>
</dbReference>
<evidence type="ECO:0000256" key="2">
    <source>
        <dbReference type="ARBA" id="ARBA00010993"/>
    </source>
</evidence>
<evidence type="ECO:0000256" key="3">
    <source>
        <dbReference type="ARBA" id="ARBA00022448"/>
    </source>
</evidence>
<feature type="transmembrane region" description="Helical" evidence="9">
    <location>
        <begin position="719"/>
        <end position="744"/>
    </location>
</feature>
<dbReference type="PANTHER" id="PTHR11453:SF36">
    <property type="entry name" value="ANION EXCHANGE PROTEIN"/>
    <property type="match status" value="1"/>
</dbReference>
<dbReference type="Gene3D" id="3.40.930.10">
    <property type="entry name" value="Mannitol-specific EII, Chain A"/>
    <property type="match status" value="1"/>
</dbReference>
<dbReference type="GO" id="GO:0005452">
    <property type="term" value="F:solute:inorganic anion antiporter activity"/>
    <property type="evidence" value="ECO:0007669"/>
    <property type="project" value="InterPro"/>
</dbReference>
<evidence type="ECO:0000313" key="14">
    <source>
        <dbReference type="Proteomes" id="UP000192578"/>
    </source>
</evidence>
<dbReference type="OrthoDB" id="1735926at2759"/>
<feature type="transmembrane region" description="Helical" evidence="9">
    <location>
        <begin position="780"/>
        <end position="799"/>
    </location>
</feature>
<keyword evidence="6 9" id="KW-1133">Transmembrane helix</keyword>
<keyword evidence="3 9" id="KW-0813">Transport</keyword>
<evidence type="ECO:0000256" key="10">
    <source>
        <dbReference type="SAM" id="MobiDB-lite"/>
    </source>
</evidence>
<dbReference type="PRINTS" id="PR01231">
    <property type="entry name" value="HCO3TRNSPORT"/>
</dbReference>
<feature type="transmembrane region" description="Helical" evidence="9">
    <location>
        <begin position="631"/>
        <end position="649"/>
    </location>
</feature>
<dbReference type="FunFam" id="1.10.287.570:FF:000001">
    <property type="entry name" value="Anion exchange protein"/>
    <property type="match status" value="1"/>
</dbReference>
<dbReference type="EMBL" id="MTYJ01000240">
    <property type="protein sequence ID" value="OWA51814.1"/>
    <property type="molecule type" value="Genomic_DNA"/>
</dbReference>
<feature type="domain" description="Band 3 cytoplasmic" evidence="12">
    <location>
        <begin position="35"/>
        <end position="317"/>
    </location>
</feature>
<dbReference type="PRINTS" id="PR01232">
    <property type="entry name" value="NAHCO3TRSPRT"/>
</dbReference>
<feature type="transmembrane region" description="Helical" evidence="9">
    <location>
        <begin position="593"/>
        <end position="611"/>
    </location>
</feature>
<evidence type="ECO:0000256" key="5">
    <source>
        <dbReference type="ARBA" id="ARBA00022692"/>
    </source>
</evidence>
<feature type="transmembrane region" description="Helical" evidence="9">
    <location>
        <begin position="876"/>
        <end position="893"/>
    </location>
</feature>
<dbReference type="PANTHER" id="PTHR11453">
    <property type="entry name" value="ANION EXCHANGE PROTEIN"/>
    <property type="match status" value="1"/>
</dbReference>
<keyword evidence="5 9" id="KW-0812">Transmembrane</keyword>
<evidence type="ECO:0000256" key="9">
    <source>
        <dbReference type="RuleBase" id="RU362035"/>
    </source>
</evidence>
<feature type="transmembrane region" description="Helical" evidence="9">
    <location>
        <begin position="446"/>
        <end position="466"/>
    </location>
</feature>
<evidence type="ECO:0000256" key="4">
    <source>
        <dbReference type="ARBA" id="ARBA00022475"/>
    </source>
</evidence>
<dbReference type="GO" id="GO:0008509">
    <property type="term" value="F:monoatomic anion transmembrane transporter activity"/>
    <property type="evidence" value="ECO:0007669"/>
    <property type="project" value="InterPro"/>
</dbReference>
<comment type="similarity">
    <text evidence="2 9">Belongs to the anion exchanger (TC 2.A.31) family.</text>
</comment>
<proteinExistence type="inferred from homology"/>
<feature type="transmembrane region" description="Helical" evidence="9">
    <location>
        <begin position="478"/>
        <end position="503"/>
    </location>
</feature>
<dbReference type="InterPro" id="IPR003024">
    <property type="entry name" value="Na/HCO3_transpt"/>
</dbReference>
<dbReference type="NCBIfam" id="TIGR00834">
    <property type="entry name" value="ae"/>
    <property type="match status" value="1"/>
</dbReference>
<dbReference type="InterPro" id="IPR016152">
    <property type="entry name" value="PTrfase/Anion_transptr"/>
</dbReference>
<protein>
    <recommendedName>
        <fullName evidence="9">Anion exchange protein</fullName>
    </recommendedName>
</protein>
<dbReference type="GO" id="GO:0051453">
    <property type="term" value="P:regulation of intracellular pH"/>
    <property type="evidence" value="ECO:0007669"/>
    <property type="project" value="TreeGrafter"/>
</dbReference>
<evidence type="ECO:0000256" key="7">
    <source>
        <dbReference type="ARBA" id="ARBA00023065"/>
    </source>
</evidence>
<gene>
    <name evidence="13" type="ORF">BV898_16277</name>
</gene>
<evidence type="ECO:0000259" key="12">
    <source>
        <dbReference type="Pfam" id="PF07565"/>
    </source>
</evidence>
<keyword evidence="7 9" id="KW-0406">Ion transport</keyword>
<feature type="compositionally biased region" description="Basic and acidic residues" evidence="10">
    <location>
        <begin position="1001"/>
        <end position="1020"/>
    </location>
</feature>
<feature type="transmembrane region" description="Helical" evidence="9">
    <location>
        <begin position="806"/>
        <end position="824"/>
    </location>
</feature>
<evidence type="ECO:0000259" key="11">
    <source>
        <dbReference type="Pfam" id="PF00955"/>
    </source>
</evidence>
<keyword evidence="4" id="KW-1003">Cell membrane</keyword>
<dbReference type="AlphaFoldDB" id="A0A9X6RL45"/>
<feature type="domain" description="Bicarbonate transporter-like transmembrane" evidence="11">
    <location>
        <begin position="364"/>
        <end position="910"/>
    </location>
</feature>
<feature type="region of interest" description="Disordered" evidence="10">
    <location>
        <begin position="989"/>
        <end position="1020"/>
    </location>
</feature>
<evidence type="ECO:0000256" key="8">
    <source>
        <dbReference type="ARBA" id="ARBA00023136"/>
    </source>
</evidence>
<sequence>MRISTATMAPLMDGADFNLGTPEPADEHGAESAALFCEMLELRPGQSSWRETVRWVKFEEDVEEDGNRWSKPFVAALKLHALMELRNCISSGSVLLDLQTNNLNEIWNTLVNEWVRMDLVPASYHEPLVATLMQPYRHQHQFQRSIIARNKSSDVLDPASSSSMRKYNQSLATMPSVNSMSSVDTLSDALSSSPTGDKTNKRFFKKLPPGSEAASILVAELEFLRRPLTGFVRLRDASNTFRGLVEVPVPVRYVFVALSPKTKGNRVRELGRTMGTLFSDELFQHEVSKARDRHDLLTAIDDFMGSSTVLPPGEWNPKIRIEPPTQVQSKESRTIQKKILDGEDVDDHSDEHTGHGAEIKRTGRICGGIMDDIKRKAKWYLADFKDALHIQTIASIIFLYFASMTPLVTFGGLMSTLLKGRMGAMETILGRAISGVFWGFTAGQPLVILGSTGPILVFEVIVFNVCDQWGIEYMSMRVWIGLWSALILLFMVIFDSSFLVGFITRFTEESFAALVSAIFVYEAIKKVLHIAEEEPIQTNPLTNPDISHLCDCLSVNNETVTPFGENFTNSDCLKGNGTLIGIGCNTPHYVPDAFLLSVLLFFGTFIMSRILKNAKTASYGPARLRQIISDFAVILSIATFVIIDFLMGIPTPKLWVPAEVKPTYEGRDSWLVPFFGGNPWWTALAAAVPGALATILIFMDQQITTVIVSRGESKLRHGVGYHLDLFIVAILTAVLSMVGMPWMIADTVLSLTHSSSLRMESEVAAPGERPTFLGIRENRVTNIIISILVGVSVFLGKYLVMIPMPVLFGVFLFMGSNALMGLQFTDRIKLFFMPLKYQPDHIYLRYVSINRVHLFTLIQLLCLAVLWVLKSFRQTAMLFPIMVGALCGVRYALNYVFTRQELKALDDLMPEGDKKKKANARKMSNVTDKLFKVDGAGVLRIPLPTGNILTLPLEDHDDRHVTSSPSFADTVESTKMWRNLSVLKRDAVQDEKNGAPLNARWTKEHKEEEAKTLLKEKDEE</sequence>
<dbReference type="Pfam" id="PF07565">
    <property type="entry name" value="Band_3_cyto"/>
    <property type="match status" value="1"/>
</dbReference>
<dbReference type="GO" id="GO:0008510">
    <property type="term" value="F:sodium:bicarbonate symporter activity"/>
    <property type="evidence" value="ECO:0007669"/>
    <property type="project" value="TreeGrafter"/>
</dbReference>
<evidence type="ECO:0000256" key="6">
    <source>
        <dbReference type="ARBA" id="ARBA00022989"/>
    </source>
</evidence>